<evidence type="ECO:0000313" key="3">
    <source>
        <dbReference type="EMBL" id="MBE5036821.1"/>
    </source>
</evidence>
<keyword evidence="4" id="KW-1185">Reference proteome</keyword>
<sequence>MNPNKVENTAPQTPQALPCGVIQDLMPLVRDGVAGPESEAMVKAHLAQCEDCRTLWEALGTQSPAPAALPDDSAVLHKVKARVSLWLLLVIVVGLLLGMAIMGSGRAIGLVFVIFPLTCGIARWFDDGIWKLVPILAAAIVPIQSLPSLFTMMDYTTPASALFSYFQGVWMPASLLAVICLVGALTASLLRYAVKGKGKKQ</sequence>
<evidence type="ECO:0000256" key="1">
    <source>
        <dbReference type="SAM" id="Phobius"/>
    </source>
</evidence>
<protein>
    <submittedName>
        <fullName evidence="3">Zf-HC2 domain-containing protein</fullName>
    </submittedName>
</protein>
<keyword evidence="1" id="KW-0472">Membrane</keyword>
<dbReference type="InterPro" id="IPR027383">
    <property type="entry name" value="Znf_put"/>
</dbReference>
<proteinExistence type="predicted"/>
<feature type="transmembrane region" description="Helical" evidence="1">
    <location>
        <begin position="107"/>
        <end position="125"/>
    </location>
</feature>
<evidence type="ECO:0000313" key="4">
    <source>
        <dbReference type="Proteomes" id="UP000768567"/>
    </source>
</evidence>
<dbReference type="Pfam" id="PF13490">
    <property type="entry name" value="zf-HC2"/>
    <property type="match status" value="1"/>
</dbReference>
<reference evidence="3 4" key="1">
    <citation type="submission" date="2020-10" db="EMBL/GenBank/DDBJ databases">
        <title>ChiBAC.</title>
        <authorList>
            <person name="Zenner C."/>
            <person name="Hitch T.C.A."/>
            <person name="Clavel T."/>
        </authorList>
    </citation>
    <scope>NUCLEOTIDE SEQUENCE [LARGE SCALE GENOMIC DNA]</scope>
    <source>
        <strain evidence="3 4">DSM 109015</strain>
    </source>
</reference>
<accession>A0ABR9R0Z9</accession>
<dbReference type="EMBL" id="JADCKC010000001">
    <property type="protein sequence ID" value="MBE5036821.1"/>
    <property type="molecule type" value="Genomic_DNA"/>
</dbReference>
<organism evidence="3 4">
    <name type="scientific">Gemmiger gallinarum</name>
    <dbReference type="NCBI Taxonomy" id="2779354"/>
    <lineage>
        <taxon>Bacteria</taxon>
        <taxon>Bacillati</taxon>
        <taxon>Bacillota</taxon>
        <taxon>Clostridia</taxon>
        <taxon>Eubacteriales</taxon>
        <taxon>Gemmiger</taxon>
    </lineage>
</organism>
<dbReference type="RefSeq" id="WP_193500103.1">
    <property type="nucleotide sequence ID" value="NZ_JADCKC010000001.1"/>
</dbReference>
<keyword evidence="1" id="KW-0812">Transmembrane</keyword>
<evidence type="ECO:0000259" key="2">
    <source>
        <dbReference type="Pfam" id="PF13490"/>
    </source>
</evidence>
<feature type="transmembrane region" description="Helical" evidence="1">
    <location>
        <begin position="132"/>
        <end position="150"/>
    </location>
</feature>
<dbReference type="Proteomes" id="UP000768567">
    <property type="component" value="Unassembled WGS sequence"/>
</dbReference>
<comment type="caution">
    <text evidence="3">The sequence shown here is derived from an EMBL/GenBank/DDBJ whole genome shotgun (WGS) entry which is preliminary data.</text>
</comment>
<gene>
    <name evidence="3" type="ORF">INF35_03355</name>
</gene>
<keyword evidence="1" id="KW-1133">Transmembrane helix</keyword>
<feature type="transmembrane region" description="Helical" evidence="1">
    <location>
        <begin position="170"/>
        <end position="194"/>
    </location>
</feature>
<name>A0ABR9R0Z9_9FIRM</name>
<feature type="transmembrane region" description="Helical" evidence="1">
    <location>
        <begin position="83"/>
        <end position="101"/>
    </location>
</feature>
<feature type="domain" description="Putative zinc-finger" evidence="2">
    <location>
        <begin position="19"/>
        <end position="53"/>
    </location>
</feature>